<dbReference type="AlphaFoldDB" id="A0A1I1YCE4"/>
<dbReference type="Gene3D" id="3.40.50.2000">
    <property type="entry name" value="Glycogen Phosphorylase B"/>
    <property type="match status" value="1"/>
</dbReference>
<evidence type="ECO:0000259" key="2">
    <source>
        <dbReference type="Pfam" id="PF04101"/>
    </source>
</evidence>
<dbReference type="eggNOG" id="COG0707">
    <property type="taxonomic scope" value="Bacteria"/>
</dbReference>
<proteinExistence type="predicted"/>
<dbReference type="RefSeq" id="WP_010526174.1">
    <property type="nucleotide sequence ID" value="NZ_AFSL01000005.1"/>
</dbReference>
<dbReference type="InterPro" id="IPR007235">
    <property type="entry name" value="Glyco_trans_28_C"/>
</dbReference>
<dbReference type="STRING" id="385682.SAMN05444380_107112"/>
<dbReference type="Proteomes" id="UP000181976">
    <property type="component" value="Unassembled WGS sequence"/>
</dbReference>
<dbReference type="GO" id="GO:0016758">
    <property type="term" value="F:hexosyltransferase activity"/>
    <property type="evidence" value="ECO:0007669"/>
    <property type="project" value="InterPro"/>
</dbReference>
<feature type="region of interest" description="Disordered" evidence="1">
    <location>
        <begin position="351"/>
        <end position="393"/>
    </location>
</feature>
<dbReference type="Pfam" id="PF04101">
    <property type="entry name" value="Glyco_tran_28_C"/>
    <property type="match status" value="1"/>
</dbReference>
<dbReference type="PANTHER" id="PTHR21015">
    <property type="entry name" value="UDP-N-ACETYLGLUCOSAMINE--N-ACETYLMURAMYL-(PENTAPEPTIDE) PYROPHOSPHORYL-UNDECAPRENOL N-ACETYLGLUCOSAMINE TRANSFERASE 1"/>
    <property type="match status" value="1"/>
</dbReference>
<dbReference type="OrthoDB" id="9803241at2"/>
<keyword evidence="4" id="KW-1185">Reference proteome</keyword>
<protein>
    <recommendedName>
        <fullName evidence="2">Glycosyl transferase family 28 C-terminal domain-containing protein</fullName>
    </recommendedName>
</protein>
<evidence type="ECO:0000256" key="1">
    <source>
        <dbReference type="SAM" id="MobiDB-lite"/>
    </source>
</evidence>
<gene>
    <name evidence="3" type="ORF">SAMN05444380_107112</name>
</gene>
<feature type="compositionally biased region" description="Polar residues" evidence="1">
    <location>
        <begin position="378"/>
        <end position="393"/>
    </location>
</feature>
<evidence type="ECO:0000313" key="3">
    <source>
        <dbReference type="EMBL" id="SFE15793.1"/>
    </source>
</evidence>
<feature type="domain" description="Glycosyl transferase family 28 C-terminal" evidence="2">
    <location>
        <begin position="256"/>
        <end position="335"/>
    </location>
</feature>
<name>A0A1I1YCE4_9BACT</name>
<dbReference type="SUPFAM" id="SSF53756">
    <property type="entry name" value="UDP-Glycosyltransferase/glycogen phosphorylase"/>
    <property type="match status" value="1"/>
</dbReference>
<evidence type="ECO:0000313" key="4">
    <source>
        <dbReference type="Proteomes" id="UP000181976"/>
    </source>
</evidence>
<sequence length="404" mass="46810">MIPTAPLPAETRKVILICPLDWGLGHMTRDLPLIKAFRNDGHRVIVAASARLIQWLKKEYPEVETTVFPGPEIKYGSKAFLVVKLIFQLPRLWLWYKKEKRITAGLVKKYRPQLIVSDNRYGVRHPSVLSVIITHQLMVKLPKPIKWMEYPVHLVIKKLLQKFNQCWVPDFKKENSLAGDLVHKYPYPKNVTFIGPLSRFDDPDLTINESIKTDKGNILAIISGPEPHRTHLEHKLNFLFRHFAGKVCLIRGTNFNNDFLVKKTPNIEIYNYLPTSELFQKIMAYETILCRSGYSTIMDMYVLNKNMVMVPTPGQTEQEYLAKYHDKRNHLRLILNRKNLSNPFDTLSILNPANHKPKRKSASTIPAPPEISDKHTKTYNCNSPEKNGISQPRPNFREILKNIF</sequence>
<dbReference type="PANTHER" id="PTHR21015:SF22">
    <property type="entry name" value="GLYCOSYLTRANSFERASE"/>
    <property type="match status" value="1"/>
</dbReference>
<dbReference type="InParanoid" id="A0A1I1YCE4"/>
<organism evidence="3 4">
    <name type="scientific">Thermophagus xiamenensis</name>
    <dbReference type="NCBI Taxonomy" id="385682"/>
    <lineage>
        <taxon>Bacteria</taxon>
        <taxon>Pseudomonadati</taxon>
        <taxon>Bacteroidota</taxon>
        <taxon>Bacteroidia</taxon>
        <taxon>Marinilabiliales</taxon>
        <taxon>Marinilabiliaceae</taxon>
        <taxon>Thermophagus</taxon>
    </lineage>
</organism>
<reference evidence="3 4" key="1">
    <citation type="submission" date="2016-10" db="EMBL/GenBank/DDBJ databases">
        <authorList>
            <person name="de Groot N.N."/>
        </authorList>
    </citation>
    <scope>NUCLEOTIDE SEQUENCE [LARGE SCALE GENOMIC DNA]</scope>
    <source>
        <strain evidence="3 4">DSM 19012</strain>
    </source>
</reference>
<dbReference type="EMBL" id="FONA01000007">
    <property type="protein sequence ID" value="SFE15793.1"/>
    <property type="molecule type" value="Genomic_DNA"/>
</dbReference>
<accession>A0A1I1YCE4</accession>